<evidence type="ECO:0000313" key="2">
    <source>
        <dbReference type="EMBL" id="EKX68838.1"/>
    </source>
</evidence>
<name>L1L8A1_9ACTN</name>
<gene>
    <name evidence="2" type="ORF">STRIP9103_03925</name>
</gene>
<feature type="region of interest" description="Disordered" evidence="1">
    <location>
        <begin position="1"/>
        <end position="45"/>
    </location>
</feature>
<protein>
    <submittedName>
        <fullName evidence="2">Uncharacterized protein</fullName>
    </submittedName>
</protein>
<evidence type="ECO:0000313" key="3">
    <source>
        <dbReference type="Proteomes" id="UP000010411"/>
    </source>
</evidence>
<dbReference type="Proteomes" id="UP000010411">
    <property type="component" value="Unassembled WGS sequence"/>
</dbReference>
<reference evidence="2 3" key="1">
    <citation type="submission" date="2012-11" db="EMBL/GenBank/DDBJ databases">
        <authorList>
            <person name="Huguet-Tapia J.C."/>
            <person name="Durkin A.S."/>
            <person name="Pettis G.S."/>
            <person name="Badger J.H."/>
        </authorList>
    </citation>
    <scope>NUCLEOTIDE SEQUENCE [LARGE SCALE GENOMIC DNA]</scope>
    <source>
        <strain evidence="2 3">91-03</strain>
    </source>
</reference>
<feature type="compositionally biased region" description="Polar residues" evidence="1">
    <location>
        <begin position="1"/>
        <end position="12"/>
    </location>
</feature>
<organism evidence="2 3">
    <name type="scientific">Streptomyces ipomoeae 91-03</name>
    <dbReference type="NCBI Taxonomy" id="698759"/>
    <lineage>
        <taxon>Bacteria</taxon>
        <taxon>Bacillati</taxon>
        <taxon>Actinomycetota</taxon>
        <taxon>Actinomycetes</taxon>
        <taxon>Kitasatosporales</taxon>
        <taxon>Streptomycetaceae</taxon>
        <taxon>Streptomyces</taxon>
    </lineage>
</organism>
<dbReference type="EMBL" id="AEJC01000056">
    <property type="protein sequence ID" value="EKX68838.1"/>
    <property type="molecule type" value="Genomic_DNA"/>
</dbReference>
<keyword evidence="3" id="KW-1185">Reference proteome</keyword>
<dbReference type="AlphaFoldDB" id="L1L8A1"/>
<evidence type="ECO:0000256" key="1">
    <source>
        <dbReference type="SAM" id="MobiDB-lite"/>
    </source>
</evidence>
<sequence>MRHQSAIRTRANSAGEHHGEADAGSVFGGVGSLGKAAHSSASLDP</sequence>
<accession>L1L8A1</accession>
<comment type="caution">
    <text evidence="2">The sequence shown here is derived from an EMBL/GenBank/DDBJ whole genome shotgun (WGS) entry which is preliminary data.</text>
</comment>
<proteinExistence type="predicted"/>